<evidence type="ECO:0000313" key="1">
    <source>
        <dbReference type="EMBL" id="HAF3780553.1"/>
    </source>
</evidence>
<proteinExistence type="predicted"/>
<accession>A0A746EKP2</accession>
<name>A0A746EKP2_SALER</name>
<dbReference type="AlphaFoldDB" id="A0A746EKP2"/>
<evidence type="ECO:0000313" key="2">
    <source>
        <dbReference type="EMBL" id="HAF5258389.1"/>
    </source>
</evidence>
<dbReference type="EMBL" id="DAAUZY010000001">
    <property type="protein sequence ID" value="HAF3780553.1"/>
    <property type="molecule type" value="Genomic_DNA"/>
</dbReference>
<protein>
    <submittedName>
        <fullName evidence="1">Uncharacterized protein</fullName>
    </submittedName>
</protein>
<dbReference type="EMBL" id="DAAVKQ010000002">
    <property type="protein sequence ID" value="HAF5258389.1"/>
    <property type="molecule type" value="Genomic_DNA"/>
</dbReference>
<reference evidence="1" key="1">
    <citation type="journal article" date="2018" name="Genome Biol.">
        <title>SKESA: strategic k-mer extension for scrupulous assemblies.</title>
        <authorList>
            <person name="Souvorov A."/>
            <person name="Agarwala R."/>
            <person name="Lipman D.J."/>
        </authorList>
    </citation>
    <scope>NUCLEOTIDE SEQUENCE</scope>
    <source>
        <strain evidence="1">MA.BD-OM-2007-08-002990</strain>
        <strain evidence="2">MA.BD-PM-2007-01-000703</strain>
    </source>
</reference>
<gene>
    <name evidence="2" type="ORF">G8C28_000947</name>
    <name evidence="1" type="ORF">G8C30_000279</name>
</gene>
<comment type="caution">
    <text evidence="1">The sequence shown here is derived from an EMBL/GenBank/DDBJ whole genome shotgun (WGS) entry which is preliminary data.</text>
</comment>
<organism evidence="1">
    <name type="scientific">Salmonella enterica</name>
    <name type="common">Salmonella choleraesuis</name>
    <dbReference type="NCBI Taxonomy" id="28901"/>
    <lineage>
        <taxon>Bacteria</taxon>
        <taxon>Pseudomonadati</taxon>
        <taxon>Pseudomonadota</taxon>
        <taxon>Gammaproteobacteria</taxon>
        <taxon>Enterobacterales</taxon>
        <taxon>Enterobacteriaceae</taxon>
        <taxon>Salmonella</taxon>
    </lineage>
</organism>
<reference evidence="1" key="2">
    <citation type="submission" date="2020-02" db="EMBL/GenBank/DDBJ databases">
        <authorList>
            <consortium name="NCBI Pathogen Detection Project"/>
        </authorList>
    </citation>
    <scope>NUCLEOTIDE SEQUENCE</scope>
    <source>
        <strain evidence="1">MA.BD-OM-2007-08-002990</strain>
        <strain evidence="2">MA.BD-PM-2007-01-000703</strain>
    </source>
</reference>
<sequence>MTFVIMNGQTLIVMQSTLITSIISIVFRLPHSGAVFLFPKLTDGKNPKNFSGVEISRRLRAEFSG</sequence>